<evidence type="ECO:0000313" key="9">
    <source>
        <dbReference type="EMBL" id="NMH27292.1"/>
    </source>
</evidence>
<dbReference type="GO" id="GO:0003676">
    <property type="term" value="F:nucleic acid binding"/>
    <property type="evidence" value="ECO:0007669"/>
    <property type="project" value="InterPro"/>
</dbReference>
<dbReference type="InterPro" id="IPR020579">
    <property type="entry name" value="Exonuc_VII_lsu_C"/>
</dbReference>
<dbReference type="NCBIfam" id="TIGR00237">
    <property type="entry name" value="xseA"/>
    <property type="match status" value="1"/>
</dbReference>
<dbReference type="InterPro" id="IPR025824">
    <property type="entry name" value="OB-fold_nuc-bd_dom"/>
</dbReference>
<keyword evidence="10" id="KW-1185">Reference proteome</keyword>
<organism evidence="9 10">
    <name type="scientific">Flavobacterium silvaticum</name>
    <dbReference type="NCBI Taxonomy" id="1852020"/>
    <lineage>
        <taxon>Bacteria</taxon>
        <taxon>Pseudomonadati</taxon>
        <taxon>Bacteroidota</taxon>
        <taxon>Flavobacteriia</taxon>
        <taxon>Flavobacteriales</taxon>
        <taxon>Flavobacteriaceae</taxon>
        <taxon>Flavobacterium</taxon>
    </lineage>
</organism>
<evidence type="ECO:0000256" key="3">
    <source>
        <dbReference type="ARBA" id="ARBA00022801"/>
    </source>
</evidence>
<feature type="coiled-coil region" evidence="6">
    <location>
        <begin position="371"/>
        <end position="409"/>
    </location>
</feature>
<gene>
    <name evidence="9" type="primary">xseA</name>
    <name evidence="9" type="ORF">G6047_04540</name>
</gene>
<proteinExistence type="inferred from homology"/>
<comment type="caution">
    <text evidence="9">The sequence shown here is derived from an EMBL/GenBank/DDBJ whole genome shotgun (WGS) entry which is preliminary data.</text>
</comment>
<dbReference type="AlphaFoldDB" id="A0A972FSP6"/>
<dbReference type="Proteomes" id="UP000712080">
    <property type="component" value="Unassembled WGS sequence"/>
</dbReference>
<dbReference type="EMBL" id="JAAMPU010000100">
    <property type="protein sequence ID" value="NMH27292.1"/>
    <property type="molecule type" value="Genomic_DNA"/>
</dbReference>
<feature type="domain" description="Exonuclease VII large subunit C-terminal" evidence="7">
    <location>
        <begin position="142"/>
        <end position="456"/>
    </location>
</feature>
<keyword evidence="1" id="KW-0963">Cytoplasm</keyword>
<dbReference type="GO" id="GO:0006308">
    <property type="term" value="P:DNA catabolic process"/>
    <property type="evidence" value="ECO:0007669"/>
    <property type="project" value="UniProtKB-UniRule"/>
</dbReference>
<reference evidence="9" key="1">
    <citation type="submission" date="2020-02" db="EMBL/GenBank/DDBJ databases">
        <title>Flavobacterium sp. genome.</title>
        <authorList>
            <person name="Jung H.S."/>
            <person name="Baek J.H."/>
            <person name="Jeon C.O."/>
        </authorList>
    </citation>
    <scope>NUCLEOTIDE SEQUENCE</scope>
    <source>
        <strain evidence="9">SE-s28</strain>
    </source>
</reference>
<evidence type="ECO:0000256" key="5">
    <source>
        <dbReference type="RuleBase" id="RU004355"/>
    </source>
</evidence>
<dbReference type="GO" id="GO:0009318">
    <property type="term" value="C:exodeoxyribonuclease VII complex"/>
    <property type="evidence" value="ECO:0007669"/>
    <property type="project" value="UniProtKB-UniRule"/>
</dbReference>
<dbReference type="CDD" id="cd04489">
    <property type="entry name" value="ExoVII_LU_OBF"/>
    <property type="match status" value="1"/>
</dbReference>
<dbReference type="Pfam" id="PF02601">
    <property type="entry name" value="Exonuc_VII_L"/>
    <property type="match status" value="1"/>
</dbReference>
<sequence length="468" mass="52910">MAEISNDRKIFSLLDVTRSVQKTLNERYQTAFWVKAEMNKLNHYSHSGHSYPELVEKSNGQVIAQIKSILWRADYVNINNNFLRTLREPLKDGIKILFLAKIIFDPVHGLSLHILDIDPNYTLGDLELEKQQSIARLKDEGIFDSNKKLSLPILPQRVAIISVETSKGYADFLKVLEENPWHYKFFHMLFPSLLQGEKAVPGIIGQLNQIKKVTSHFDVVAIIRGGGGDVGLSVYNNFELAKAIATFPIPIITGIGHATNETVSEMVSYQNAITPTKIAEFLIQKFHNFSVPVERASEFIIERSRRLLSDEKNNLQQKVKLFRSVTENIVVRNQNAIENSKNTISTQAAFIFRNEKNQVASCKDRIFSSANLNLNQSKSALNQTKERLNLQALLKVKRDELEIENLQRNVSNLDPVNVLKRGFSITRINGKAVTDVSNLKTGQILKTQTYNGTISSSVTQIEMTDGKE</sequence>
<comment type="subcellular location">
    <subcellularLocation>
        <location evidence="5">Cytoplasm</location>
    </subcellularLocation>
</comment>
<evidence type="ECO:0000256" key="6">
    <source>
        <dbReference type="SAM" id="Coils"/>
    </source>
</evidence>
<evidence type="ECO:0000313" key="10">
    <source>
        <dbReference type="Proteomes" id="UP000712080"/>
    </source>
</evidence>
<comment type="similarity">
    <text evidence="5">Belongs to the XseA family.</text>
</comment>
<dbReference type="GO" id="GO:0005737">
    <property type="term" value="C:cytoplasm"/>
    <property type="evidence" value="ECO:0007669"/>
    <property type="project" value="UniProtKB-SubCell"/>
</dbReference>
<evidence type="ECO:0000259" key="7">
    <source>
        <dbReference type="Pfam" id="PF02601"/>
    </source>
</evidence>
<keyword evidence="3 5" id="KW-0378">Hydrolase</keyword>
<dbReference type="PANTHER" id="PTHR30008:SF0">
    <property type="entry name" value="EXODEOXYRIBONUCLEASE 7 LARGE SUBUNIT"/>
    <property type="match status" value="1"/>
</dbReference>
<evidence type="ECO:0000256" key="2">
    <source>
        <dbReference type="ARBA" id="ARBA00022722"/>
    </source>
</evidence>
<dbReference type="InterPro" id="IPR003753">
    <property type="entry name" value="Exonuc_VII_L"/>
</dbReference>
<dbReference type="Pfam" id="PF13742">
    <property type="entry name" value="tRNA_anti_2"/>
    <property type="match status" value="1"/>
</dbReference>
<evidence type="ECO:0000256" key="1">
    <source>
        <dbReference type="ARBA" id="ARBA00022490"/>
    </source>
</evidence>
<dbReference type="GO" id="GO:0008855">
    <property type="term" value="F:exodeoxyribonuclease VII activity"/>
    <property type="evidence" value="ECO:0007669"/>
    <property type="project" value="UniProtKB-UniRule"/>
</dbReference>
<feature type="domain" description="OB-fold nucleic acid binding" evidence="8">
    <location>
        <begin position="12"/>
        <end position="117"/>
    </location>
</feature>
<dbReference type="PANTHER" id="PTHR30008">
    <property type="entry name" value="EXODEOXYRIBONUCLEASE 7 LARGE SUBUNIT"/>
    <property type="match status" value="1"/>
</dbReference>
<name>A0A972FSP6_9FLAO</name>
<keyword evidence="4 5" id="KW-0269">Exonuclease</keyword>
<protein>
    <recommendedName>
        <fullName evidence="5">Exodeoxyribonuclease 7 large subunit</fullName>
        <ecNumber evidence="5">3.1.11.6</ecNumber>
    </recommendedName>
</protein>
<evidence type="ECO:0000259" key="8">
    <source>
        <dbReference type="Pfam" id="PF13742"/>
    </source>
</evidence>
<dbReference type="EC" id="3.1.11.6" evidence="5"/>
<keyword evidence="6" id="KW-0175">Coiled coil</keyword>
<accession>A0A972FSP6</accession>
<dbReference type="RefSeq" id="WP_169526299.1">
    <property type="nucleotide sequence ID" value="NZ_JAAMPU010000100.1"/>
</dbReference>
<keyword evidence="2 5" id="KW-0540">Nuclease</keyword>
<evidence type="ECO:0000256" key="4">
    <source>
        <dbReference type="ARBA" id="ARBA00022839"/>
    </source>
</evidence>
<comment type="catalytic activity">
    <reaction evidence="5">
        <text>Exonucleolytic cleavage in either 5'- to 3'- or 3'- to 5'-direction to yield nucleoside 5'-phosphates.</text>
        <dbReference type="EC" id="3.1.11.6"/>
    </reaction>
</comment>